<proteinExistence type="predicted"/>
<reference evidence="5" key="1">
    <citation type="submission" date="2017-09" db="EMBL/GenBank/DDBJ databases">
        <title>Depth-based differentiation of microbial function through sediment-hosted aquifers and enrichment of novel symbionts in the deep terrestrial subsurface.</title>
        <authorList>
            <person name="Probst A.J."/>
            <person name="Ladd B."/>
            <person name="Jarett J.K."/>
            <person name="Geller-Mcgrath D.E."/>
            <person name="Sieber C.M.K."/>
            <person name="Emerson J.B."/>
            <person name="Anantharaman K."/>
            <person name="Thomas B.C."/>
            <person name="Malmstrom R."/>
            <person name="Stieglmeier M."/>
            <person name="Klingl A."/>
            <person name="Woyke T."/>
            <person name="Ryan C.M."/>
            <person name="Banfield J.F."/>
        </authorList>
    </citation>
    <scope>NUCLEOTIDE SEQUENCE [LARGE SCALE GENOMIC DNA]</scope>
</reference>
<evidence type="ECO:0000313" key="4">
    <source>
        <dbReference type="EMBL" id="PIT98234.1"/>
    </source>
</evidence>
<sequence length="320" mass="36281">MLSVHIVTYHYVRPLAASRYPAIKGREVDSFRDQVRLLQQRFSLIRMEELSAALAGYATLPRQAALLTFDDGYRDHFDYVFPVLDEQGVQGSFFIPVEAVFERKLLDVNKIHLIVASAPIKQILQTIAQEFPRLEQKHEVAPLAVWQQELAGTNRFDDPQVSFVKRLLQYGLPDAPRRALLDQLFSTIVRVPERTAAEELYMTLEQIKTIQRHGMHIGSHGYGHYRLSALSPAAQEEDLSLAAKRLQAEGLIPRTGWAMCYPYGDASVSAAEWLERNGCAVAFTTEHATARLEKGSRMRLPRWDTNQVEELVLKAIGQPI</sequence>
<gene>
    <name evidence="4" type="ORF">COT71_01680</name>
</gene>
<dbReference type="GO" id="GO:0005975">
    <property type="term" value="P:carbohydrate metabolic process"/>
    <property type="evidence" value="ECO:0007669"/>
    <property type="project" value="InterPro"/>
</dbReference>
<dbReference type="CDD" id="cd10971">
    <property type="entry name" value="CE4_DAC_u2_5s"/>
    <property type="match status" value="1"/>
</dbReference>
<dbReference type="InterPro" id="IPR002509">
    <property type="entry name" value="NODB_dom"/>
</dbReference>
<comment type="caution">
    <text evidence="4">The sequence shown here is derived from an EMBL/GenBank/DDBJ whole genome shotgun (WGS) entry which is preliminary data.</text>
</comment>
<evidence type="ECO:0000259" key="3">
    <source>
        <dbReference type="PROSITE" id="PS51677"/>
    </source>
</evidence>
<evidence type="ECO:0000256" key="2">
    <source>
        <dbReference type="ARBA" id="ARBA00022729"/>
    </source>
</evidence>
<dbReference type="PANTHER" id="PTHR34216">
    <property type="match status" value="1"/>
</dbReference>
<dbReference type="PANTHER" id="PTHR34216:SF3">
    <property type="entry name" value="POLY-BETA-1,6-N-ACETYL-D-GLUCOSAMINE N-DEACETYLASE"/>
    <property type="match status" value="1"/>
</dbReference>
<dbReference type="GO" id="GO:0016810">
    <property type="term" value="F:hydrolase activity, acting on carbon-nitrogen (but not peptide) bonds"/>
    <property type="evidence" value="ECO:0007669"/>
    <property type="project" value="InterPro"/>
</dbReference>
<dbReference type="Proteomes" id="UP000230731">
    <property type="component" value="Unassembled WGS sequence"/>
</dbReference>
<dbReference type="Pfam" id="PF01522">
    <property type="entry name" value="Polysacc_deac_1"/>
    <property type="match status" value="2"/>
</dbReference>
<feature type="domain" description="NodB homology" evidence="3">
    <location>
        <begin position="63"/>
        <end position="320"/>
    </location>
</feature>
<dbReference type="EMBL" id="PEZP01000021">
    <property type="protein sequence ID" value="PIT98234.1"/>
    <property type="molecule type" value="Genomic_DNA"/>
</dbReference>
<accession>A0A2M6WZQ1</accession>
<dbReference type="AlphaFoldDB" id="A0A2M6WZQ1"/>
<protein>
    <submittedName>
        <fullName evidence="4">Polysaccharide deacetylase</fullName>
    </submittedName>
</protein>
<dbReference type="GO" id="GO:0005576">
    <property type="term" value="C:extracellular region"/>
    <property type="evidence" value="ECO:0007669"/>
    <property type="project" value="UniProtKB-SubCell"/>
</dbReference>
<evidence type="ECO:0000256" key="1">
    <source>
        <dbReference type="ARBA" id="ARBA00004613"/>
    </source>
</evidence>
<organism evidence="4 5">
    <name type="scientific">Candidatus Andersenbacteria bacterium CG10_big_fil_rev_8_21_14_0_10_54_11</name>
    <dbReference type="NCBI Taxonomy" id="1974485"/>
    <lineage>
        <taxon>Bacteria</taxon>
        <taxon>Candidatus Anderseniibacteriota</taxon>
    </lineage>
</organism>
<evidence type="ECO:0000313" key="5">
    <source>
        <dbReference type="Proteomes" id="UP000230731"/>
    </source>
</evidence>
<keyword evidence="2" id="KW-0732">Signal</keyword>
<name>A0A2M6WZQ1_9BACT</name>
<dbReference type="InterPro" id="IPR051398">
    <property type="entry name" value="Polysacch_Deacetylase"/>
</dbReference>
<comment type="subcellular location">
    <subcellularLocation>
        <location evidence="1">Secreted</location>
    </subcellularLocation>
</comment>
<dbReference type="SUPFAM" id="SSF88713">
    <property type="entry name" value="Glycoside hydrolase/deacetylase"/>
    <property type="match status" value="1"/>
</dbReference>
<dbReference type="PROSITE" id="PS51677">
    <property type="entry name" value="NODB"/>
    <property type="match status" value="1"/>
</dbReference>
<dbReference type="Gene3D" id="3.20.20.370">
    <property type="entry name" value="Glycoside hydrolase/deacetylase"/>
    <property type="match status" value="1"/>
</dbReference>
<dbReference type="InterPro" id="IPR011330">
    <property type="entry name" value="Glyco_hydro/deAcase_b/a-brl"/>
</dbReference>